<evidence type="ECO:0000313" key="1">
    <source>
        <dbReference type="EMBL" id="PPE03037.1"/>
    </source>
</evidence>
<name>A0A2S5R6X5_9PROT</name>
<proteinExistence type="predicted"/>
<dbReference type="Proteomes" id="UP000239425">
    <property type="component" value="Unassembled WGS sequence"/>
</dbReference>
<keyword evidence="2" id="KW-1185">Reference proteome</keyword>
<sequence>MKQVNDFILAVNSHGDKHGYTLGAVCLKETSELMNFIGLNHTDWESNFTPAVEVS</sequence>
<gene>
    <name evidence="1" type="ORF">HCUR_01468</name>
</gene>
<protein>
    <submittedName>
        <fullName evidence="1">Uncharacterized protein</fullName>
    </submittedName>
</protein>
<organism evidence="1 2">
    <name type="scientific">Holospora curviuscula</name>
    <dbReference type="NCBI Taxonomy" id="1082868"/>
    <lineage>
        <taxon>Bacteria</taxon>
        <taxon>Pseudomonadati</taxon>
        <taxon>Pseudomonadota</taxon>
        <taxon>Alphaproteobacteria</taxon>
        <taxon>Holosporales</taxon>
        <taxon>Holosporaceae</taxon>
        <taxon>Holospora</taxon>
    </lineage>
</organism>
<comment type="caution">
    <text evidence="1">The sequence shown here is derived from an EMBL/GenBank/DDBJ whole genome shotgun (WGS) entry which is preliminary data.</text>
</comment>
<evidence type="ECO:0000313" key="2">
    <source>
        <dbReference type="Proteomes" id="UP000239425"/>
    </source>
</evidence>
<reference evidence="1 2" key="1">
    <citation type="submission" date="2017-11" db="EMBL/GenBank/DDBJ databases">
        <title>Comparative genomic analysis of Holospora spp., intranuclear symbionts of paramecia.</title>
        <authorList>
            <person name="Garushyants S.K."/>
            <person name="Beliavskaya A."/>
            <person name="Malko D.B."/>
            <person name="Logacheva M.D."/>
            <person name="Rautian M.S."/>
            <person name="Gelfand M.S."/>
        </authorList>
    </citation>
    <scope>NUCLEOTIDE SEQUENCE [LARGE SCALE GENOMIC DNA]</scope>
    <source>
        <strain evidence="2">02AZ16</strain>
    </source>
</reference>
<dbReference type="AlphaFoldDB" id="A0A2S5R6X5"/>
<accession>A0A2S5R6X5</accession>
<dbReference type="EMBL" id="PHHC01000141">
    <property type="protein sequence ID" value="PPE03037.1"/>
    <property type="molecule type" value="Genomic_DNA"/>
</dbReference>
<dbReference type="RefSeq" id="WP_207760977.1">
    <property type="nucleotide sequence ID" value="NZ_PHHC01000141.1"/>
</dbReference>